<feature type="binding site" evidence="2">
    <location>
        <begin position="228"/>
        <end position="231"/>
    </location>
    <ligand>
        <name>dihydroxyacetone phosphate</name>
        <dbReference type="ChEBI" id="CHEBI:57642"/>
    </ligand>
</feature>
<feature type="binding site" evidence="3">
    <location>
        <position position="83"/>
    </location>
    <ligand>
        <name>Zn(2+)</name>
        <dbReference type="ChEBI" id="CHEBI:29105"/>
        <label>1</label>
        <note>catalytic</note>
    </ligand>
</feature>
<dbReference type="InterPro" id="IPR013785">
    <property type="entry name" value="Aldolase_TIM"/>
</dbReference>
<feature type="binding site" evidence="2">
    <location>
        <position position="179"/>
    </location>
    <ligand>
        <name>dihydroxyacetone phosphate</name>
        <dbReference type="ChEBI" id="CHEBI:57642"/>
    </ligand>
</feature>
<keyword evidence="3" id="KW-0862">Zinc</keyword>
<dbReference type="Pfam" id="PF01116">
    <property type="entry name" value="F_bP_aldolase"/>
    <property type="match status" value="1"/>
</dbReference>
<protein>
    <submittedName>
        <fullName evidence="4">Ketose-bisphosphate aldolase</fullName>
    </submittedName>
</protein>
<comment type="caution">
    <text evidence="4">The sequence shown here is derived from an EMBL/GenBank/DDBJ whole genome shotgun (WGS) entry which is preliminary data.</text>
</comment>
<dbReference type="PANTHER" id="PTHR30304:SF0">
    <property type="entry name" value="D-TAGATOSE-1,6-BISPHOSPHATE ALDOLASE SUBUNIT GATY-RELATED"/>
    <property type="match status" value="1"/>
</dbReference>
<dbReference type="InterPro" id="IPR050246">
    <property type="entry name" value="Class_II_FBP_aldolase"/>
</dbReference>
<dbReference type="Gene3D" id="3.20.20.70">
    <property type="entry name" value="Aldolase class I"/>
    <property type="match status" value="1"/>
</dbReference>
<organism evidence="4 5">
    <name type="scientific">Entomospira entomophila</name>
    <dbReference type="NCBI Taxonomy" id="2719988"/>
    <lineage>
        <taxon>Bacteria</taxon>
        <taxon>Pseudomonadati</taxon>
        <taxon>Spirochaetota</taxon>
        <taxon>Spirochaetia</taxon>
        <taxon>Spirochaetales</taxon>
        <taxon>Spirochaetaceae</taxon>
        <taxon>Entomospira</taxon>
    </lineage>
</organism>
<dbReference type="GO" id="GO:0016832">
    <property type="term" value="F:aldehyde-lyase activity"/>
    <property type="evidence" value="ECO:0007669"/>
    <property type="project" value="InterPro"/>
</dbReference>
<dbReference type="EMBL" id="JAATLJ010000002">
    <property type="protein sequence ID" value="NIZ41280.1"/>
    <property type="molecule type" value="Genomic_DNA"/>
</dbReference>
<dbReference type="PANTHER" id="PTHR30304">
    <property type="entry name" value="D-TAGATOSE-1,6-BISPHOSPHATE ALDOLASE"/>
    <property type="match status" value="1"/>
</dbReference>
<dbReference type="PROSITE" id="PS00806">
    <property type="entry name" value="ALDOLASE_CLASS_II_2"/>
    <property type="match status" value="1"/>
</dbReference>
<name>A0A968KWY0_9SPIO</name>
<feature type="binding site" evidence="3">
    <location>
        <position position="178"/>
    </location>
    <ligand>
        <name>Zn(2+)</name>
        <dbReference type="ChEBI" id="CHEBI:29105"/>
        <label>1</label>
        <note>catalytic</note>
    </ligand>
</feature>
<evidence type="ECO:0000256" key="3">
    <source>
        <dbReference type="PIRSR" id="PIRSR001359-3"/>
    </source>
</evidence>
<reference evidence="4 5" key="1">
    <citation type="submission" date="2020-03" db="EMBL/GenBank/DDBJ databases">
        <title>Spirochaetal bacteria isolated from arthropods constitute a novel genus Entomospira genus novum within the order Spirochaetales.</title>
        <authorList>
            <person name="Grana-Miraglia L."/>
            <person name="Sikutova S."/>
            <person name="Fingerle V."/>
            <person name="Sing A."/>
            <person name="Castillo-Ramirez S."/>
            <person name="Margos G."/>
            <person name="Rudolf I."/>
        </authorList>
    </citation>
    <scope>NUCLEOTIDE SEQUENCE [LARGE SCALE GENOMIC DNA]</scope>
    <source>
        <strain evidence="4 5">BR193</strain>
    </source>
</reference>
<gene>
    <name evidence="4" type="ORF">HCT14_07160</name>
</gene>
<feature type="binding site" evidence="3">
    <location>
        <position position="206"/>
    </location>
    <ligand>
        <name>Zn(2+)</name>
        <dbReference type="ChEBI" id="CHEBI:29105"/>
        <label>1</label>
        <note>catalytic</note>
    </ligand>
</feature>
<feature type="binding site" evidence="3">
    <location>
        <position position="104"/>
    </location>
    <ligand>
        <name>Zn(2+)</name>
        <dbReference type="ChEBI" id="CHEBI:29105"/>
        <label>2</label>
    </ligand>
</feature>
<dbReference type="AlphaFoldDB" id="A0A968KWY0"/>
<dbReference type="GO" id="GO:0005975">
    <property type="term" value="P:carbohydrate metabolic process"/>
    <property type="evidence" value="ECO:0007669"/>
    <property type="project" value="InterPro"/>
</dbReference>
<feature type="binding site" evidence="2">
    <location>
        <begin position="207"/>
        <end position="209"/>
    </location>
    <ligand>
        <name>dihydroxyacetone phosphate</name>
        <dbReference type="ChEBI" id="CHEBI:57642"/>
    </ligand>
</feature>
<proteinExistence type="predicted"/>
<dbReference type="NCBIfam" id="TIGR00167">
    <property type="entry name" value="cbbA"/>
    <property type="match status" value="1"/>
</dbReference>
<evidence type="ECO:0000256" key="1">
    <source>
        <dbReference type="PIRSR" id="PIRSR001359-1"/>
    </source>
</evidence>
<dbReference type="InterPro" id="IPR000771">
    <property type="entry name" value="FBA_II"/>
</dbReference>
<keyword evidence="5" id="KW-1185">Reference proteome</keyword>
<dbReference type="Proteomes" id="UP000711995">
    <property type="component" value="Unassembled WGS sequence"/>
</dbReference>
<dbReference type="PIRSF" id="PIRSF001359">
    <property type="entry name" value="F_bP_aldolase_II"/>
    <property type="match status" value="1"/>
</dbReference>
<sequence length="279" mass="30077">MALIKTSELLISARENHYAVGAFNVANMEMIMGAMQAAEEMQSPIILQVAEGRLGYSPFHLIAPMLVEAARTSSTQVAVNFDHGKSLSYIQKALDIGFSSVMIDYSHDSLVNNIQMTNQVKAIASKYNASIEAEIGVVGGSEDDSESLQVKYSNIDDIKSFLEQANPDALAVAIGNAHGHYQGTPRLNFDLLEQIASLSSTPLVLHGGTGISREDFRRGIQLGICKINIATSSFDAITSSIASAKYDNFFAISQAMVQATKENVKTYIEIFQSAGQAKG</sequence>
<keyword evidence="3" id="KW-0479">Metal-binding</keyword>
<dbReference type="RefSeq" id="WP_167700901.1">
    <property type="nucleotide sequence ID" value="NZ_CP118175.1"/>
</dbReference>
<feature type="binding site" evidence="3">
    <location>
        <position position="134"/>
    </location>
    <ligand>
        <name>Zn(2+)</name>
        <dbReference type="ChEBI" id="CHEBI:29105"/>
        <label>2</label>
    </ligand>
</feature>
<comment type="cofactor">
    <cofactor evidence="3">
        <name>Zn(2+)</name>
        <dbReference type="ChEBI" id="CHEBI:29105"/>
    </cofactor>
    <text evidence="3">Binds 2 Zn(2+) ions per subunit. One is catalytic and the other provides a structural contribution.</text>
</comment>
<feature type="active site" description="Proton donor" evidence="1">
    <location>
        <position position="82"/>
    </location>
</feature>
<dbReference type="CDD" id="cd00947">
    <property type="entry name" value="TBP_aldolase_IIB"/>
    <property type="match status" value="1"/>
</dbReference>
<evidence type="ECO:0000256" key="2">
    <source>
        <dbReference type="PIRSR" id="PIRSR001359-2"/>
    </source>
</evidence>
<accession>A0A968KWY0</accession>
<dbReference type="GO" id="GO:0008270">
    <property type="term" value="F:zinc ion binding"/>
    <property type="evidence" value="ECO:0007669"/>
    <property type="project" value="InterPro"/>
</dbReference>
<evidence type="ECO:0000313" key="4">
    <source>
        <dbReference type="EMBL" id="NIZ41280.1"/>
    </source>
</evidence>
<dbReference type="SUPFAM" id="SSF51569">
    <property type="entry name" value="Aldolase"/>
    <property type="match status" value="1"/>
</dbReference>
<evidence type="ECO:0000313" key="5">
    <source>
        <dbReference type="Proteomes" id="UP000711995"/>
    </source>
</evidence>